<dbReference type="PANTHER" id="PTHR12110:SF41">
    <property type="entry name" value="INOSOSE DEHYDRATASE"/>
    <property type="match status" value="1"/>
</dbReference>
<evidence type="ECO:0000313" key="4">
    <source>
        <dbReference type="Proteomes" id="UP000290218"/>
    </source>
</evidence>
<dbReference type="SUPFAM" id="SSF51658">
    <property type="entry name" value="Xylose isomerase-like"/>
    <property type="match status" value="1"/>
</dbReference>
<comment type="caution">
    <text evidence="3">The sequence shown here is derived from an EMBL/GenBank/DDBJ whole genome shotgun (WGS) entry which is preliminary data.</text>
</comment>
<dbReference type="Gene3D" id="3.20.20.150">
    <property type="entry name" value="Divalent-metal-dependent TIM barrel enzymes"/>
    <property type="match status" value="1"/>
</dbReference>
<evidence type="ECO:0000313" key="3">
    <source>
        <dbReference type="EMBL" id="RXK53775.1"/>
    </source>
</evidence>
<keyword evidence="4" id="KW-1185">Reference proteome</keyword>
<protein>
    <submittedName>
        <fullName evidence="3">Myo-inosose-2 dehydratase</fullName>
        <ecNumber evidence="3">4.2.1.44</ecNumber>
    </submittedName>
</protein>
<evidence type="ECO:0000256" key="1">
    <source>
        <dbReference type="SAM" id="MobiDB-lite"/>
    </source>
</evidence>
<accession>A0A4Q1C5Y3</accession>
<dbReference type="InterPro" id="IPR036237">
    <property type="entry name" value="Xyl_isomerase-like_sf"/>
</dbReference>
<dbReference type="Pfam" id="PF01261">
    <property type="entry name" value="AP_endonuc_2"/>
    <property type="match status" value="1"/>
</dbReference>
<dbReference type="AlphaFoldDB" id="A0A4Q1C5Y3"/>
<dbReference type="Proteomes" id="UP000290218">
    <property type="component" value="Unassembled WGS sequence"/>
</dbReference>
<dbReference type="InterPro" id="IPR030823">
    <property type="entry name" value="IolE/MocC"/>
</dbReference>
<dbReference type="EC" id="4.2.1.44" evidence="3"/>
<dbReference type="InterPro" id="IPR050312">
    <property type="entry name" value="IolE/XylAMocC-like"/>
</dbReference>
<proteinExistence type="predicted"/>
<dbReference type="GO" id="GO:0050114">
    <property type="term" value="F:myo-inosose-2 dehydratase activity"/>
    <property type="evidence" value="ECO:0007669"/>
    <property type="project" value="UniProtKB-EC"/>
</dbReference>
<evidence type="ECO:0000259" key="2">
    <source>
        <dbReference type="Pfam" id="PF01261"/>
    </source>
</evidence>
<feature type="compositionally biased region" description="Polar residues" evidence="1">
    <location>
        <begin position="21"/>
        <end position="34"/>
    </location>
</feature>
<gene>
    <name evidence="3" type="primary">iolE</name>
    <name evidence="3" type="ORF">ESB00_19000</name>
</gene>
<feature type="domain" description="Xylose isomerase-like TIM barrel" evidence="2">
    <location>
        <begin position="72"/>
        <end position="329"/>
    </location>
</feature>
<dbReference type="OrthoDB" id="9779184at2"/>
<dbReference type="EMBL" id="SDHX01000002">
    <property type="protein sequence ID" value="RXK53775.1"/>
    <property type="molecule type" value="Genomic_DNA"/>
</dbReference>
<dbReference type="NCBIfam" id="TIGR04379">
    <property type="entry name" value="myo_inos_iolE"/>
    <property type="match status" value="1"/>
</dbReference>
<feature type="region of interest" description="Disordered" evidence="1">
    <location>
        <begin position="1"/>
        <end position="34"/>
    </location>
</feature>
<dbReference type="InterPro" id="IPR013022">
    <property type="entry name" value="Xyl_isomerase-like_TIM-brl"/>
</dbReference>
<dbReference type="PANTHER" id="PTHR12110">
    <property type="entry name" value="HYDROXYPYRUVATE ISOMERASE"/>
    <property type="match status" value="1"/>
</dbReference>
<sequence length="335" mass="36369">MCRRPPSRPCPPCAPRGRPMTGQSSNSVSTTDAMSSPVQLRDCLVGANPIIWSNDDFDDLAYDVPLETILAEMRGAGFAGSELGHAYPRTPATLAEALGRHDLRLVSGWHSTYLASKPLAEEEQGFRRHLNLLKTLGARVAIVAECTRCIHGNRHAALGFGETFEPRLSEAEWPKLVAGMKHLAAVAAAEEMKIVYHHHMGTVIQAEGDLERLLASVPEISLLLDAGHLAFAGIDPVAVARRHAARIAHVHLKSVRPEVADRVRREGWSFYRAVANGVFTVAGDGCVDYPAIFRILAGADYRGWLVVEAEEDPVKVPALPKAKAARAYVRAQTGV</sequence>
<reference evidence="3 4" key="1">
    <citation type="submission" date="2019-01" db="EMBL/GenBank/DDBJ databases">
        <title>Lacunisphaera sp. strain TWA-58.</title>
        <authorList>
            <person name="Chen W.-M."/>
        </authorList>
    </citation>
    <scope>NUCLEOTIDE SEQUENCE [LARGE SCALE GENOMIC DNA]</scope>
    <source>
        <strain evidence="3 4">TWA-58</strain>
    </source>
</reference>
<name>A0A4Q1C5Y3_9BACT</name>
<keyword evidence="3" id="KW-0456">Lyase</keyword>
<organism evidence="3 4">
    <name type="scientific">Oleiharenicola lentus</name>
    <dbReference type="NCBI Taxonomy" id="2508720"/>
    <lineage>
        <taxon>Bacteria</taxon>
        <taxon>Pseudomonadati</taxon>
        <taxon>Verrucomicrobiota</taxon>
        <taxon>Opitutia</taxon>
        <taxon>Opitutales</taxon>
        <taxon>Opitutaceae</taxon>
        <taxon>Oleiharenicola</taxon>
    </lineage>
</organism>